<dbReference type="EMBL" id="JACGWJ010000028">
    <property type="protein sequence ID" value="KAL0306645.1"/>
    <property type="molecule type" value="Genomic_DNA"/>
</dbReference>
<evidence type="ECO:0000313" key="1">
    <source>
        <dbReference type="EMBL" id="KAL0306645.1"/>
    </source>
</evidence>
<reference evidence="1" key="1">
    <citation type="submission" date="2020-06" db="EMBL/GenBank/DDBJ databases">
        <authorList>
            <person name="Li T."/>
            <person name="Hu X."/>
            <person name="Zhang T."/>
            <person name="Song X."/>
            <person name="Zhang H."/>
            <person name="Dai N."/>
            <person name="Sheng W."/>
            <person name="Hou X."/>
            <person name="Wei L."/>
        </authorList>
    </citation>
    <scope>NUCLEOTIDE SEQUENCE</scope>
    <source>
        <strain evidence="1">G02</strain>
        <tissue evidence="1">Leaf</tissue>
    </source>
</reference>
<organism evidence="1">
    <name type="scientific">Sesamum radiatum</name>
    <name type="common">Black benniseed</name>
    <dbReference type="NCBI Taxonomy" id="300843"/>
    <lineage>
        <taxon>Eukaryota</taxon>
        <taxon>Viridiplantae</taxon>
        <taxon>Streptophyta</taxon>
        <taxon>Embryophyta</taxon>
        <taxon>Tracheophyta</taxon>
        <taxon>Spermatophyta</taxon>
        <taxon>Magnoliopsida</taxon>
        <taxon>eudicotyledons</taxon>
        <taxon>Gunneridae</taxon>
        <taxon>Pentapetalae</taxon>
        <taxon>asterids</taxon>
        <taxon>lamiids</taxon>
        <taxon>Lamiales</taxon>
        <taxon>Pedaliaceae</taxon>
        <taxon>Sesamum</taxon>
    </lineage>
</organism>
<dbReference type="AlphaFoldDB" id="A0AAW2KI07"/>
<proteinExistence type="predicted"/>
<accession>A0AAW2KI07</accession>
<comment type="caution">
    <text evidence="1">The sequence shown here is derived from an EMBL/GenBank/DDBJ whole genome shotgun (WGS) entry which is preliminary data.</text>
</comment>
<protein>
    <submittedName>
        <fullName evidence="1">Uncharacterized protein</fullName>
    </submittedName>
</protein>
<name>A0AAW2KI07_SESRA</name>
<reference evidence="1" key="2">
    <citation type="journal article" date="2024" name="Plant">
        <title>Genomic evolution and insights into agronomic trait innovations of Sesamum species.</title>
        <authorList>
            <person name="Miao H."/>
            <person name="Wang L."/>
            <person name="Qu L."/>
            <person name="Liu H."/>
            <person name="Sun Y."/>
            <person name="Le M."/>
            <person name="Wang Q."/>
            <person name="Wei S."/>
            <person name="Zheng Y."/>
            <person name="Lin W."/>
            <person name="Duan Y."/>
            <person name="Cao H."/>
            <person name="Xiong S."/>
            <person name="Wang X."/>
            <person name="Wei L."/>
            <person name="Li C."/>
            <person name="Ma Q."/>
            <person name="Ju M."/>
            <person name="Zhao R."/>
            <person name="Li G."/>
            <person name="Mu C."/>
            <person name="Tian Q."/>
            <person name="Mei H."/>
            <person name="Zhang T."/>
            <person name="Gao T."/>
            <person name="Zhang H."/>
        </authorList>
    </citation>
    <scope>NUCLEOTIDE SEQUENCE</scope>
    <source>
        <strain evidence="1">G02</strain>
    </source>
</reference>
<gene>
    <name evidence="1" type="ORF">Sradi_6081800</name>
</gene>
<sequence>MKISANHSEINNSTNYLAANGTKAPLIQRSDHLETPGSTKQLSDDHSEMYNSIAALGSNSGNSTGVQNSGAFVEPVAIKESSNHHSQTGNSTISKVDQGVSSQNRKFSNSGNANNLLAPGNIKIAVYSKEFREKNGHTAASVVSVEKEKTGLPINERNGMSKKSSDVQIMKRGLTPLGISNGENGPSAVDSFERSSDRVNGFKIVTSAQKSLNRQDLQNGDIMSSSNHSCMKRKIEDVRSCIFLARDDQSRAKVEAFKELIGKEASGVLSACGWSDEVHSFMHERKKLCQEAGNGASNDHEMNVSDAFKASHLLFMLRGVSLKKKPYLIGSGSDALI</sequence>